<dbReference type="Pfam" id="PF17774">
    <property type="entry name" value="YlmH_RBD"/>
    <property type="match status" value="1"/>
</dbReference>
<dbReference type="Proteomes" id="UP000198312">
    <property type="component" value="Chromosome"/>
</dbReference>
<reference evidence="3 4" key="1">
    <citation type="submission" date="2017-07" db="EMBL/GenBank/DDBJ databases">
        <title>Virgibacillus sp. LM2416.</title>
        <authorList>
            <person name="Tak E.J."/>
            <person name="Bae J.-W."/>
        </authorList>
    </citation>
    <scope>NUCLEOTIDE SEQUENCE [LARGE SCALE GENOMIC DNA]</scope>
    <source>
        <strain evidence="3 4">LM2416</strain>
    </source>
</reference>
<dbReference type="OrthoDB" id="9812787at2"/>
<dbReference type="InterPro" id="IPR040591">
    <property type="entry name" value="RqcP2_RBD"/>
</dbReference>
<dbReference type="SUPFAM" id="SSF55174">
    <property type="entry name" value="Alpha-L RNA-binding motif"/>
    <property type="match status" value="1"/>
</dbReference>
<feature type="domain" description="RNA-binding S4" evidence="2">
    <location>
        <begin position="182"/>
        <end position="244"/>
    </location>
</feature>
<evidence type="ECO:0000259" key="2">
    <source>
        <dbReference type="SMART" id="SM00363"/>
    </source>
</evidence>
<organism evidence="3 4">
    <name type="scientific">Virgibacillus phasianinus</name>
    <dbReference type="NCBI Taxonomy" id="2017483"/>
    <lineage>
        <taxon>Bacteria</taxon>
        <taxon>Bacillati</taxon>
        <taxon>Bacillota</taxon>
        <taxon>Bacilli</taxon>
        <taxon>Bacillales</taxon>
        <taxon>Bacillaceae</taxon>
        <taxon>Virgibacillus</taxon>
    </lineage>
</organism>
<keyword evidence="1" id="KW-0694">RNA-binding</keyword>
<evidence type="ECO:0000256" key="1">
    <source>
        <dbReference type="PROSITE-ProRule" id="PRU00182"/>
    </source>
</evidence>
<dbReference type="EMBL" id="CP022315">
    <property type="protein sequence ID" value="ASK63570.1"/>
    <property type="molecule type" value="Genomic_DNA"/>
</dbReference>
<dbReference type="CDD" id="cd00165">
    <property type="entry name" value="S4"/>
    <property type="match status" value="1"/>
</dbReference>
<name>A0A220U650_9BACI</name>
<dbReference type="InterPro" id="IPR012677">
    <property type="entry name" value="Nucleotide-bd_a/b_plait_sf"/>
</dbReference>
<sequence length="258" mass="29728">MDIYQHFRKEEHPFVDRVLSWKEQVERSFQPILTDFLDPREQQIMIMLIDAKVSDSTIQLFGGGKYSERKRAIIAPNYEEVIMDDFGIVMLQATYNEKFITMSHRDVMGSFLSLGIKRKKLGDIVVQDGLVQLLVTDDISTYILANLTSIKKASIKLIEKPTQSFLEKKPVWIEENKLVSSLRLDTIIKEIYSISRKQAAESITRRLVKVNYRIVEDQSFSVREHDLISFKGKGRSKIGQVNGKTKKGKLKITTAKLK</sequence>
<dbReference type="InterPro" id="IPR048443">
    <property type="entry name" value="RqcP2_N"/>
</dbReference>
<evidence type="ECO:0000313" key="3">
    <source>
        <dbReference type="EMBL" id="ASK63570.1"/>
    </source>
</evidence>
<dbReference type="Gene3D" id="3.10.290.10">
    <property type="entry name" value="RNA-binding S4 domain"/>
    <property type="match status" value="1"/>
</dbReference>
<dbReference type="AlphaFoldDB" id="A0A220U650"/>
<dbReference type="Gene3D" id="3.30.1370.160">
    <property type="match status" value="1"/>
</dbReference>
<proteinExistence type="predicted"/>
<dbReference type="Gene3D" id="3.30.70.330">
    <property type="match status" value="1"/>
</dbReference>
<dbReference type="PROSITE" id="PS50889">
    <property type="entry name" value="S4"/>
    <property type="match status" value="1"/>
</dbReference>
<dbReference type="Pfam" id="PF21278">
    <property type="entry name" value="YlmH_1st"/>
    <property type="match status" value="1"/>
</dbReference>
<dbReference type="InterPro" id="IPR036986">
    <property type="entry name" value="S4_RNA-bd_sf"/>
</dbReference>
<accession>A0A220U650</accession>
<dbReference type="RefSeq" id="WP_089062829.1">
    <property type="nucleotide sequence ID" value="NZ_CP022315.1"/>
</dbReference>
<dbReference type="Pfam" id="PF01479">
    <property type="entry name" value="S4"/>
    <property type="match status" value="1"/>
</dbReference>
<protein>
    <submittedName>
        <fullName evidence="3">RNA-binding protein</fullName>
    </submittedName>
</protein>
<dbReference type="InterPro" id="IPR002942">
    <property type="entry name" value="S4_RNA-bd"/>
</dbReference>
<keyword evidence="4" id="KW-1185">Reference proteome</keyword>
<evidence type="ECO:0000313" key="4">
    <source>
        <dbReference type="Proteomes" id="UP000198312"/>
    </source>
</evidence>
<dbReference type="KEGG" id="vil:CFK37_16100"/>
<dbReference type="SMART" id="SM00363">
    <property type="entry name" value="S4"/>
    <property type="match status" value="1"/>
</dbReference>
<gene>
    <name evidence="3" type="ORF">CFK37_16100</name>
</gene>
<dbReference type="GO" id="GO:0003723">
    <property type="term" value="F:RNA binding"/>
    <property type="evidence" value="ECO:0007669"/>
    <property type="project" value="UniProtKB-KW"/>
</dbReference>